<protein>
    <submittedName>
        <fullName evidence="2">Uncharacterized protein</fullName>
    </submittedName>
</protein>
<comment type="caution">
    <text evidence="2">The sequence shown here is derived from an EMBL/GenBank/DDBJ whole genome shotgun (WGS) entry which is preliminary data.</text>
</comment>
<proteinExistence type="predicted"/>
<accession>A0A158EQ20</accession>
<sequence>MLVRYRYPSHLTGDKQGEFPFQSRGLPGSAQ</sequence>
<organism evidence="2 3">
    <name type="scientific">Caballeronia arvi</name>
    <dbReference type="NCBI Taxonomy" id="1777135"/>
    <lineage>
        <taxon>Bacteria</taxon>
        <taxon>Pseudomonadati</taxon>
        <taxon>Pseudomonadota</taxon>
        <taxon>Betaproteobacteria</taxon>
        <taxon>Burkholderiales</taxon>
        <taxon>Burkholderiaceae</taxon>
        <taxon>Caballeronia</taxon>
    </lineage>
</organism>
<dbReference type="EMBL" id="FCOM02000001">
    <property type="protein sequence ID" value="SAL09596.1"/>
    <property type="molecule type" value="Genomic_DNA"/>
</dbReference>
<name>A0A158EQ20_9BURK</name>
<evidence type="ECO:0000256" key="1">
    <source>
        <dbReference type="SAM" id="MobiDB-lite"/>
    </source>
</evidence>
<evidence type="ECO:0000313" key="2">
    <source>
        <dbReference type="EMBL" id="SAL09596.1"/>
    </source>
</evidence>
<dbReference type="AlphaFoldDB" id="A0A158EQ20"/>
<reference evidence="2" key="1">
    <citation type="submission" date="2016-01" db="EMBL/GenBank/DDBJ databases">
        <authorList>
            <person name="Peeters C."/>
        </authorList>
    </citation>
    <scope>NUCLEOTIDE SEQUENCE [LARGE SCALE GENOMIC DNA]</scope>
    <source>
        <strain evidence="2">LMG 29317</strain>
    </source>
</reference>
<gene>
    <name evidence="2" type="ORF">AWB74_00023</name>
</gene>
<feature type="region of interest" description="Disordered" evidence="1">
    <location>
        <begin position="1"/>
        <end position="31"/>
    </location>
</feature>
<keyword evidence="3" id="KW-1185">Reference proteome</keyword>
<dbReference type="Proteomes" id="UP000055019">
    <property type="component" value="Unassembled WGS sequence"/>
</dbReference>
<evidence type="ECO:0000313" key="3">
    <source>
        <dbReference type="Proteomes" id="UP000055019"/>
    </source>
</evidence>